<dbReference type="FunFam" id="3.50.50.60:FF:000010">
    <property type="entry name" value="tRNA uridine 5-carboxymethylaminomethyl modification enzyme MnmG"/>
    <property type="match status" value="1"/>
</dbReference>
<dbReference type="PANTHER" id="PTHR11806">
    <property type="entry name" value="GLUCOSE INHIBITED DIVISION PROTEIN A"/>
    <property type="match status" value="1"/>
</dbReference>
<comment type="caution">
    <text evidence="14">The sequence shown here is derived from an EMBL/GenBank/DDBJ whole genome shotgun (WGS) entry which is preliminary data.</text>
</comment>
<feature type="domain" description="tRNA uridine 5-carboxymethylaminomethyl modification enzyme C-terminal subdomain" evidence="13">
    <location>
        <begin position="557"/>
        <end position="628"/>
    </location>
</feature>
<dbReference type="InterPro" id="IPR040131">
    <property type="entry name" value="MnmG_N"/>
</dbReference>
<dbReference type="InterPro" id="IPR047001">
    <property type="entry name" value="MnmG_C_subdom"/>
</dbReference>
<feature type="binding site" evidence="12">
    <location>
        <begin position="274"/>
        <end position="288"/>
    </location>
    <ligand>
        <name>NAD(+)</name>
        <dbReference type="ChEBI" id="CHEBI:57540"/>
    </ligand>
</feature>
<dbReference type="Gene3D" id="1.10.150.570">
    <property type="entry name" value="GidA associated domain, C-terminal subdomain"/>
    <property type="match status" value="1"/>
</dbReference>
<name>A0A562ZSD9_9BURK</name>
<reference evidence="14 15" key="1">
    <citation type="submission" date="2019-07" db="EMBL/GenBank/DDBJ databases">
        <title>Caenimonas sedimenti sp. nov., isolated from activated sludge.</title>
        <authorList>
            <person name="Xu J."/>
        </authorList>
    </citation>
    <scope>NUCLEOTIDE SEQUENCE [LARGE SCALE GENOMIC DNA]</scope>
    <source>
        <strain evidence="14 15">HX-9-20</strain>
    </source>
</reference>
<proteinExistence type="inferred from homology"/>
<accession>A0A562ZSD9</accession>
<evidence type="ECO:0000256" key="9">
    <source>
        <dbReference type="ARBA" id="ARBA00023027"/>
    </source>
</evidence>
<evidence type="ECO:0000256" key="12">
    <source>
        <dbReference type="HAMAP-Rule" id="MF_00129"/>
    </source>
</evidence>
<dbReference type="EMBL" id="VOBQ01000009">
    <property type="protein sequence ID" value="TWO71064.1"/>
    <property type="molecule type" value="Genomic_DNA"/>
</dbReference>
<keyword evidence="6 12" id="KW-0285">Flavoprotein</keyword>
<sequence>MLYPEEFDVIVVGGGHAGTEAALAAARMGVRTLLLTHNIETLGQMSCNPSIGGIGKGHLVKEVDALGGAMAIATDEGGIQFRILNSSKGPAVRATRAQADRILYKAAIRRRLENQPHLTLFQQAVDDLMLEGDRVVGAVTQVGIRFRGRAVVLTAGTFLDGRIHVGLNNYAAGRAGDPPAVSLSARLKELKLPQGRLKTGTPPRIDGRTIDFAQCEEQPGDLDPVPVFSFMGHASMHPRQVPCWITHTNERTHEIIRSGFDRSPMFTGKIEGVGPRYCPSVEDKINRFADKDSHQVFLEPEGLTTNEFYPNGISTSLPFDVQLGLVRTLPGLAKAHILRPGYAIEYDYFDPRALKSSFETRQIAGLFFAGQINGTTGYEEAAAQGLFAGINAALLCKEEEAWLPSRDQAYLGVLVDDLISKGVTEPYRMFTSRAEFRLQLREDNADLRLTEDGRRLGLVDDARWESFSRKRDAVSRETERLKATWVNPRNLADAEAQRVLGKGIDHEYNLGDLLRRPDVRYEGLMSLEAGRFASPAVSRETLGDLLEPVVEQIEIAAKYSGYIERQKGEVERAAHYENLKLPAELDYMQVAALSIEVRQKLSKHRPETLGLASRISGVTPAAISLLLVHLKRNRFQGFADAANQPKQVA</sequence>
<dbReference type="InterPro" id="IPR020595">
    <property type="entry name" value="MnmG-rel_CS"/>
</dbReference>
<dbReference type="Pfam" id="PF21680">
    <property type="entry name" value="GIDA_C_1st"/>
    <property type="match status" value="1"/>
</dbReference>
<dbReference type="Gene3D" id="1.10.10.1800">
    <property type="entry name" value="tRNA uridine 5-carboxymethylaminomethyl modification enzyme MnmG/GidA"/>
    <property type="match status" value="1"/>
</dbReference>
<evidence type="ECO:0000256" key="5">
    <source>
        <dbReference type="ARBA" id="ARBA00022490"/>
    </source>
</evidence>
<dbReference type="GO" id="GO:0050660">
    <property type="term" value="F:flavin adenine dinucleotide binding"/>
    <property type="evidence" value="ECO:0007669"/>
    <property type="project" value="UniProtKB-UniRule"/>
</dbReference>
<evidence type="ECO:0000256" key="8">
    <source>
        <dbReference type="ARBA" id="ARBA00022827"/>
    </source>
</evidence>
<dbReference type="FunFam" id="1.10.150.570:FF:000001">
    <property type="entry name" value="tRNA uridine 5-carboxymethylaminomethyl modification enzyme MnmG"/>
    <property type="match status" value="1"/>
</dbReference>
<evidence type="ECO:0000256" key="10">
    <source>
        <dbReference type="ARBA" id="ARBA00025948"/>
    </source>
</evidence>
<evidence type="ECO:0000256" key="3">
    <source>
        <dbReference type="ARBA" id="ARBA00007653"/>
    </source>
</evidence>
<dbReference type="InterPro" id="IPR036188">
    <property type="entry name" value="FAD/NAD-bd_sf"/>
</dbReference>
<comment type="subcellular location">
    <subcellularLocation>
        <location evidence="12">Cytoplasm</location>
    </subcellularLocation>
</comment>
<evidence type="ECO:0000256" key="1">
    <source>
        <dbReference type="ARBA" id="ARBA00001974"/>
    </source>
</evidence>
<dbReference type="FunFam" id="1.10.10.1800:FF:000001">
    <property type="entry name" value="tRNA uridine 5-carboxymethylaminomethyl modification enzyme MnmG"/>
    <property type="match status" value="1"/>
</dbReference>
<dbReference type="SMART" id="SM01228">
    <property type="entry name" value="GIDA_assoc_3"/>
    <property type="match status" value="1"/>
</dbReference>
<evidence type="ECO:0000256" key="7">
    <source>
        <dbReference type="ARBA" id="ARBA00022694"/>
    </source>
</evidence>
<dbReference type="HAMAP" id="MF_00129">
    <property type="entry name" value="MnmG_GidA"/>
    <property type="match status" value="1"/>
</dbReference>
<evidence type="ECO:0000256" key="4">
    <source>
        <dbReference type="ARBA" id="ARBA00020461"/>
    </source>
</evidence>
<comment type="subunit">
    <text evidence="10 12">Homodimer. Heterotetramer of two MnmE and two MnmG subunits.</text>
</comment>
<keyword evidence="9 12" id="KW-0520">NAD</keyword>
<dbReference type="Pfam" id="PF01134">
    <property type="entry name" value="GIDA"/>
    <property type="match status" value="1"/>
</dbReference>
<evidence type="ECO:0000256" key="6">
    <source>
        <dbReference type="ARBA" id="ARBA00022630"/>
    </source>
</evidence>
<dbReference type="Pfam" id="PF13932">
    <property type="entry name" value="SAM_GIDA_C"/>
    <property type="match status" value="1"/>
</dbReference>
<dbReference type="Proteomes" id="UP000318199">
    <property type="component" value="Unassembled WGS sequence"/>
</dbReference>
<dbReference type="GO" id="GO:0030488">
    <property type="term" value="P:tRNA methylation"/>
    <property type="evidence" value="ECO:0007669"/>
    <property type="project" value="TreeGrafter"/>
</dbReference>
<dbReference type="PROSITE" id="PS01281">
    <property type="entry name" value="GIDA_2"/>
    <property type="match status" value="1"/>
</dbReference>
<dbReference type="GO" id="GO:0005829">
    <property type="term" value="C:cytosol"/>
    <property type="evidence" value="ECO:0007669"/>
    <property type="project" value="TreeGrafter"/>
</dbReference>
<evidence type="ECO:0000313" key="14">
    <source>
        <dbReference type="EMBL" id="TWO71064.1"/>
    </source>
</evidence>
<dbReference type="FunFam" id="3.50.50.60:FF:000002">
    <property type="entry name" value="tRNA uridine 5-carboxymethylaminomethyl modification enzyme MnmG"/>
    <property type="match status" value="1"/>
</dbReference>
<dbReference type="InterPro" id="IPR026904">
    <property type="entry name" value="MnmG_C"/>
</dbReference>
<evidence type="ECO:0000256" key="2">
    <source>
        <dbReference type="ARBA" id="ARBA00003717"/>
    </source>
</evidence>
<dbReference type="PANTHER" id="PTHR11806:SF0">
    <property type="entry name" value="PROTEIN MTO1 HOMOLOG, MITOCHONDRIAL"/>
    <property type="match status" value="1"/>
</dbReference>
<dbReference type="Gene3D" id="3.50.50.60">
    <property type="entry name" value="FAD/NAD(P)-binding domain"/>
    <property type="match status" value="2"/>
</dbReference>
<dbReference type="GO" id="GO:0002098">
    <property type="term" value="P:tRNA wobble uridine modification"/>
    <property type="evidence" value="ECO:0007669"/>
    <property type="project" value="InterPro"/>
</dbReference>
<dbReference type="SUPFAM" id="SSF51905">
    <property type="entry name" value="FAD/NAD(P)-binding domain"/>
    <property type="match status" value="1"/>
</dbReference>
<dbReference type="RefSeq" id="WP_145893294.1">
    <property type="nucleotide sequence ID" value="NZ_VOBQ01000009.1"/>
</dbReference>
<dbReference type="NCBIfam" id="TIGR00136">
    <property type="entry name" value="mnmG_gidA"/>
    <property type="match status" value="1"/>
</dbReference>
<evidence type="ECO:0000256" key="11">
    <source>
        <dbReference type="ARBA" id="ARBA00031800"/>
    </source>
</evidence>
<keyword evidence="7 12" id="KW-0819">tRNA processing</keyword>
<dbReference type="InterPro" id="IPR004416">
    <property type="entry name" value="MnmG"/>
</dbReference>
<dbReference type="InterPro" id="IPR002218">
    <property type="entry name" value="MnmG-rel"/>
</dbReference>
<gene>
    <name evidence="12 14" type="primary">mnmG</name>
    <name evidence="12" type="synonym">gidA</name>
    <name evidence="14" type="ORF">FN976_12130</name>
</gene>
<comment type="function">
    <text evidence="2 12">NAD-binding protein involved in the addition of a carboxymethylaminomethyl (cmnm) group at the wobble position (U34) of certain tRNAs, forming tRNA-cmnm(5)s(2)U34.</text>
</comment>
<protein>
    <recommendedName>
        <fullName evidence="4 12">tRNA uridine 5-carboxymethylaminomethyl modification enzyme MnmG</fullName>
    </recommendedName>
    <alternativeName>
        <fullName evidence="11 12">Glucose-inhibited division protein A</fullName>
    </alternativeName>
</protein>
<evidence type="ECO:0000259" key="13">
    <source>
        <dbReference type="SMART" id="SM01228"/>
    </source>
</evidence>
<comment type="caution">
    <text evidence="12">Lacks conserved residue(s) required for the propagation of feature annotation.</text>
</comment>
<dbReference type="PROSITE" id="PS01280">
    <property type="entry name" value="GIDA_1"/>
    <property type="match status" value="1"/>
</dbReference>
<comment type="similarity">
    <text evidence="3 12">Belongs to the MnmG family.</text>
</comment>
<keyword evidence="15" id="KW-1185">Reference proteome</keyword>
<keyword evidence="8 12" id="KW-0274">FAD</keyword>
<dbReference type="AlphaFoldDB" id="A0A562ZSD9"/>
<dbReference type="InterPro" id="IPR049312">
    <property type="entry name" value="GIDA_C_N"/>
</dbReference>
<comment type="cofactor">
    <cofactor evidence="1 12">
        <name>FAD</name>
        <dbReference type="ChEBI" id="CHEBI:57692"/>
    </cofactor>
</comment>
<dbReference type="InterPro" id="IPR044920">
    <property type="entry name" value="MnmG_C_subdom_sf"/>
</dbReference>
<keyword evidence="5 12" id="KW-0963">Cytoplasm</keyword>
<dbReference type="OrthoDB" id="9815560at2"/>
<feature type="binding site" evidence="12">
    <location>
        <begin position="13"/>
        <end position="18"/>
    </location>
    <ligand>
        <name>FAD</name>
        <dbReference type="ChEBI" id="CHEBI:57692"/>
    </ligand>
</feature>
<evidence type="ECO:0000313" key="15">
    <source>
        <dbReference type="Proteomes" id="UP000318199"/>
    </source>
</evidence>
<organism evidence="14 15">
    <name type="scientific">Caenimonas sedimenti</name>
    <dbReference type="NCBI Taxonomy" id="2596921"/>
    <lineage>
        <taxon>Bacteria</taxon>
        <taxon>Pseudomonadati</taxon>
        <taxon>Pseudomonadota</taxon>
        <taxon>Betaproteobacteria</taxon>
        <taxon>Burkholderiales</taxon>
        <taxon>Comamonadaceae</taxon>
        <taxon>Caenimonas</taxon>
    </lineage>
</organism>